<organism evidence="1 2">
    <name type="scientific">Pseudobythopirellula maris</name>
    <dbReference type="NCBI Taxonomy" id="2527991"/>
    <lineage>
        <taxon>Bacteria</taxon>
        <taxon>Pseudomonadati</taxon>
        <taxon>Planctomycetota</taxon>
        <taxon>Planctomycetia</taxon>
        <taxon>Pirellulales</taxon>
        <taxon>Lacipirellulaceae</taxon>
        <taxon>Pseudobythopirellula</taxon>
    </lineage>
</organism>
<dbReference type="Gene3D" id="1.10.1330.10">
    <property type="entry name" value="Dockerin domain"/>
    <property type="match status" value="1"/>
</dbReference>
<keyword evidence="2" id="KW-1185">Reference proteome</keyword>
<evidence type="ECO:0000313" key="2">
    <source>
        <dbReference type="Proteomes" id="UP000315440"/>
    </source>
</evidence>
<dbReference type="SUPFAM" id="SSF63446">
    <property type="entry name" value="Type I dockerin domain"/>
    <property type="match status" value="1"/>
</dbReference>
<dbReference type="EMBL" id="SJPQ01000001">
    <property type="protein sequence ID" value="TWT90295.1"/>
    <property type="molecule type" value="Genomic_DNA"/>
</dbReference>
<sequence length="499" mass="53547">MLVDTGMIDTPRTVRLQSPSILTALAFTLLLAAPALGAKYPAYVDGSFTFGDEFAEAPYGLESTFSLSSNPNATKTIYLDFTGFHSVGNSWGHNIVFPAYDLDGDSGSFSDEELIEIQQIFQNVAEDYIPFNVNVTTADPGATALRKLGDGDTHWGMRVVMTQATAGFGVGIGGDSGSSRFDDAADNPVFTFNKGARKGGLTASHEVGHTFGLAHDSYYDQEYHPGTGGYGRTSWGPLMGAPFDASITQWSNGDYAGSSNTFDDYSFITSKGFGFREDDYLNSLADPHLLESIDGEISEWGIIEERYDRDYFRFTTTTGEVSFDVNGFAQDPNIDVGVVIYDSLGEVVVELDPSVTPNINYDLFLTAGDYTFFVDGVDNPGRYSDYGSLGFYDIQIGLPIAGDLNSDGFVDTDDWLLLVAGAETDLSGLSAEEAFLAGDLNGDGLNDIYDFGLFKDAFTSAHGAAEFAALLAPEPAGLGLATAMVLMLAGYVRCGVRTN</sequence>
<dbReference type="Gene3D" id="3.40.390.10">
    <property type="entry name" value="Collagenase (Catalytic Domain)"/>
    <property type="match status" value="1"/>
</dbReference>
<dbReference type="Gene3D" id="2.60.120.380">
    <property type="match status" value="1"/>
</dbReference>
<dbReference type="GO" id="GO:0008237">
    <property type="term" value="F:metallopeptidase activity"/>
    <property type="evidence" value="ECO:0007669"/>
    <property type="project" value="InterPro"/>
</dbReference>
<dbReference type="PROSITE" id="PS00018">
    <property type="entry name" value="EF_HAND_1"/>
    <property type="match status" value="1"/>
</dbReference>
<comment type="caution">
    <text evidence="1">The sequence shown here is derived from an EMBL/GenBank/DDBJ whole genome shotgun (WGS) entry which is preliminary data.</text>
</comment>
<dbReference type="SUPFAM" id="SSF55486">
    <property type="entry name" value="Metalloproteases ('zincins'), catalytic domain"/>
    <property type="match status" value="1"/>
</dbReference>
<proteinExistence type="predicted"/>
<reference evidence="1 2" key="1">
    <citation type="submission" date="2019-02" db="EMBL/GenBank/DDBJ databases">
        <title>Deep-cultivation of Planctomycetes and their phenomic and genomic characterization uncovers novel biology.</title>
        <authorList>
            <person name="Wiegand S."/>
            <person name="Jogler M."/>
            <person name="Boedeker C."/>
            <person name="Pinto D."/>
            <person name="Vollmers J."/>
            <person name="Rivas-Marin E."/>
            <person name="Kohn T."/>
            <person name="Peeters S.H."/>
            <person name="Heuer A."/>
            <person name="Rast P."/>
            <person name="Oberbeckmann S."/>
            <person name="Bunk B."/>
            <person name="Jeske O."/>
            <person name="Meyerdierks A."/>
            <person name="Storesund J.E."/>
            <person name="Kallscheuer N."/>
            <person name="Luecker S."/>
            <person name="Lage O.M."/>
            <person name="Pohl T."/>
            <person name="Merkel B.J."/>
            <person name="Hornburger P."/>
            <person name="Mueller R.-W."/>
            <person name="Bruemmer F."/>
            <person name="Labrenz M."/>
            <person name="Spormann A.M."/>
            <person name="Op Den Camp H."/>
            <person name="Overmann J."/>
            <person name="Amann R."/>
            <person name="Jetten M.S.M."/>
            <person name="Mascher T."/>
            <person name="Medema M.H."/>
            <person name="Devos D.P."/>
            <person name="Kaster A.-K."/>
            <person name="Ovreas L."/>
            <person name="Rohde M."/>
            <person name="Galperin M.Y."/>
            <person name="Jogler C."/>
        </authorList>
    </citation>
    <scope>NUCLEOTIDE SEQUENCE [LARGE SCALE GENOMIC DNA]</scope>
    <source>
        <strain evidence="1 2">Mal64</strain>
    </source>
</reference>
<evidence type="ECO:0008006" key="3">
    <source>
        <dbReference type="Google" id="ProtNLM"/>
    </source>
</evidence>
<dbReference type="InterPro" id="IPR018247">
    <property type="entry name" value="EF_Hand_1_Ca_BS"/>
</dbReference>
<dbReference type="Proteomes" id="UP000315440">
    <property type="component" value="Unassembled WGS sequence"/>
</dbReference>
<dbReference type="InterPro" id="IPR024079">
    <property type="entry name" value="MetalloPept_cat_dom_sf"/>
</dbReference>
<accession>A0A5C5ZTA3</accession>
<dbReference type="AlphaFoldDB" id="A0A5C5ZTA3"/>
<dbReference type="GO" id="GO:0000272">
    <property type="term" value="P:polysaccharide catabolic process"/>
    <property type="evidence" value="ECO:0007669"/>
    <property type="project" value="InterPro"/>
</dbReference>
<evidence type="ECO:0000313" key="1">
    <source>
        <dbReference type="EMBL" id="TWT90295.1"/>
    </source>
</evidence>
<gene>
    <name evidence="1" type="ORF">Mal64_06800</name>
</gene>
<protein>
    <recommendedName>
        <fullName evidence="3">Peptidase C-terminal archaeal/bacterial domain-containing protein</fullName>
    </recommendedName>
</protein>
<dbReference type="InterPro" id="IPR036439">
    <property type="entry name" value="Dockerin_dom_sf"/>
</dbReference>
<name>A0A5C5ZTA3_9BACT</name>